<comment type="caution">
    <text evidence="1">The sequence shown here is derived from an EMBL/GenBank/DDBJ whole genome shotgun (WGS) entry which is preliminary data.</text>
</comment>
<proteinExistence type="predicted"/>
<evidence type="ECO:0000313" key="1">
    <source>
        <dbReference type="EMBL" id="VVB10719.1"/>
    </source>
</evidence>
<dbReference type="EMBL" id="CABITT030000007">
    <property type="protein sequence ID" value="VVB10719.1"/>
    <property type="molecule type" value="Genomic_DNA"/>
</dbReference>
<dbReference type="AlphaFoldDB" id="A0A565CAK4"/>
<organism evidence="1 2">
    <name type="scientific">Arabis nemorensis</name>
    <dbReference type="NCBI Taxonomy" id="586526"/>
    <lineage>
        <taxon>Eukaryota</taxon>
        <taxon>Viridiplantae</taxon>
        <taxon>Streptophyta</taxon>
        <taxon>Embryophyta</taxon>
        <taxon>Tracheophyta</taxon>
        <taxon>Spermatophyta</taxon>
        <taxon>Magnoliopsida</taxon>
        <taxon>eudicotyledons</taxon>
        <taxon>Gunneridae</taxon>
        <taxon>Pentapetalae</taxon>
        <taxon>rosids</taxon>
        <taxon>malvids</taxon>
        <taxon>Brassicales</taxon>
        <taxon>Brassicaceae</taxon>
        <taxon>Arabideae</taxon>
        <taxon>Arabis</taxon>
    </lineage>
</organism>
<evidence type="ECO:0000313" key="2">
    <source>
        <dbReference type="Proteomes" id="UP000489600"/>
    </source>
</evidence>
<keyword evidence="2" id="KW-1185">Reference proteome</keyword>
<gene>
    <name evidence="1" type="ORF">ANE_LOCUS21163</name>
</gene>
<protein>
    <submittedName>
        <fullName evidence="1">Uncharacterized protein</fullName>
    </submittedName>
</protein>
<sequence length="74" mass="8080">MSSSSPEEEDCVVAIKFMGPQLSLCRPAQSNSEWTNIRIRNPCFFSSPVMFSQREGMFGIPGAGGHLIGSWDLG</sequence>
<accession>A0A565CAK4</accession>
<name>A0A565CAK4_9BRAS</name>
<dbReference type="Proteomes" id="UP000489600">
    <property type="component" value="Unassembled WGS sequence"/>
</dbReference>
<dbReference type="OrthoDB" id="1103851at2759"/>
<reference evidence="1" key="1">
    <citation type="submission" date="2019-07" db="EMBL/GenBank/DDBJ databases">
        <authorList>
            <person name="Dittberner H."/>
        </authorList>
    </citation>
    <scope>NUCLEOTIDE SEQUENCE [LARGE SCALE GENOMIC DNA]</scope>
</reference>